<comment type="caution">
    <text evidence="2">The sequence shown here is derived from an EMBL/GenBank/DDBJ whole genome shotgun (WGS) entry which is preliminary data.</text>
</comment>
<keyword evidence="1" id="KW-1133">Transmembrane helix</keyword>
<reference evidence="2 3" key="1">
    <citation type="journal article" date="2020" name="ISME J.">
        <title>Uncovering the hidden diversity of litter-decomposition mechanisms in mushroom-forming fungi.</title>
        <authorList>
            <person name="Floudas D."/>
            <person name="Bentzer J."/>
            <person name="Ahren D."/>
            <person name="Johansson T."/>
            <person name="Persson P."/>
            <person name="Tunlid A."/>
        </authorList>
    </citation>
    <scope>NUCLEOTIDE SEQUENCE [LARGE SCALE GENOMIC DNA]</scope>
    <source>
        <strain evidence="2 3">CBS 175.51</strain>
    </source>
</reference>
<feature type="transmembrane region" description="Helical" evidence="1">
    <location>
        <begin position="160"/>
        <end position="180"/>
    </location>
</feature>
<evidence type="ECO:0000313" key="3">
    <source>
        <dbReference type="Proteomes" id="UP000541558"/>
    </source>
</evidence>
<protein>
    <submittedName>
        <fullName evidence="2">Uncharacterized protein</fullName>
    </submittedName>
</protein>
<dbReference type="EMBL" id="JAACJK010000058">
    <property type="protein sequence ID" value="KAF5336513.1"/>
    <property type="molecule type" value="Genomic_DNA"/>
</dbReference>
<gene>
    <name evidence="2" type="ORF">D9611_006560</name>
</gene>
<keyword evidence="1" id="KW-0472">Membrane</keyword>
<proteinExistence type="predicted"/>
<dbReference type="AlphaFoldDB" id="A0A8H5C7T1"/>
<evidence type="ECO:0000256" key="1">
    <source>
        <dbReference type="SAM" id="Phobius"/>
    </source>
</evidence>
<keyword evidence="1" id="KW-0812">Transmembrane</keyword>
<keyword evidence="3" id="KW-1185">Reference proteome</keyword>
<evidence type="ECO:0000313" key="2">
    <source>
        <dbReference type="EMBL" id="KAF5336513.1"/>
    </source>
</evidence>
<sequence length="192" mass="21656">MNKLRKPDSPNLSPVKPGAVVSGTVKFIDHGTNIMEMQAYSAREQLWATRALKAEALLAAHQDHHRELRSVTYSQDLKHSRELEKLMLQHQEKHAYLERLVTILAAVIVALVVVIIYLATHHTRHASKVQRHWLAGLPSHFTIPILSPFTSVVEQETSVFGARTIAIITVVLGVLAYMIFRHWFNSSRGRGS</sequence>
<dbReference type="Proteomes" id="UP000541558">
    <property type="component" value="Unassembled WGS sequence"/>
</dbReference>
<dbReference type="OrthoDB" id="3265172at2759"/>
<feature type="transmembrane region" description="Helical" evidence="1">
    <location>
        <begin position="100"/>
        <end position="119"/>
    </location>
</feature>
<accession>A0A8H5C7T1</accession>
<organism evidence="2 3">
    <name type="scientific">Ephemerocybe angulata</name>
    <dbReference type="NCBI Taxonomy" id="980116"/>
    <lineage>
        <taxon>Eukaryota</taxon>
        <taxon>Fungi</taxon>
        <taxon>Dikarya</taxon>
        <taxon>Basidiomycota</taxon>
        <taxon>Agaricomycotina</taxon>
        <taxon>Agaricomycetes</taxon>
        <taxon>Agaricomycetidae</taxon>
        <taxon>Agaricales</taxon>
        <taxon>Agaricineae</taxon>
        <taxon>Psathyrellaceae</taxon>
        <taxon>Ephemerocybe</taxon>
    </lineage>
</organism>
<name>A0A8H5C7T1_9AGAR</name>